<evidence type="ECO:0000259" key="1">
    <source>
        <dbReference type="Pfam" id="PF08522"/>
    </source>
</evidence>
<evidence type="ECO:0000313" key="4">
    <source>
        <dbReference type="Proteomes" id="UP000263900"/>
    </source>
</evidence>
<name>A0A3B7MSF6_9BACT</name>
<dbReference type="Gene3D" id="2.60.40.1740">
    <property type="entry name" value="hypothetical protein (bacova_03559)"/>
    <property type="match status" value="1"/>
</dbReference>
<keyword evidence="4" id="KW-1185">Reference proteome</keyword>
<proteinExistence type="predicted"/>
<dbReference type="RefSeq" id="WP_119051777.1">
    <property type="nucleotide sequence ID" value="NZ_CP032157.1"/>
</dbReference>
<dbReference type="Proteomes" id="UP000263900">
    <property type="component" value="Chromosome"/>
</dbReference>
<feature type="domain" description="BT-3044-like C-terminal" evidence="2">
    <location>
        <begin position="159"/>
        <end position="285"/>
    </location>
</feature>
<dbReference type="EMBL" id="CP032157">
    <property type="protein sequence ID" value="AXY75896.1"/>
    <property type="molecule type" value="Genomic_DNA"/>
</dbReference>
<dbReference type="InterPro" id="IPR013728">
    <property type="entry name" value="BT_3987-like_N"/>
</dbReference>
<organism evidence="3 4">
    <name type="scientific">Paraflavitalea soli</name>
    <dbReference type="NCBI Taxonomy" id="2315862"/>
    <lineage>
        <taxon>Bacteria</taxon>
        <taxon>Pseudomonadati</taxon>
        <taxon>Bacteroidota</taxon>
        <taxon>Chitinophagia</taxon>
        <taxon>Chitinophagales</taxon>
        <taxon>Chitinophagaceae</taxon>
        <taxon>Paraflavitalea</taxon>
    </lineage>
</organism>
<sequence length="288" mass="31539">MKKITIFYSFLLVLLGTSCIKEAYKIDFDDNTRRIITEFTDAKNEVNTLALDYKDQFIETDLTELQIFRSDFNSDVQVKVALNKAVVDTYNQAHPGGEFDIPPAGSFNLVATDLVISPATRKTKVRIRIKPSAITGGAYAIGLSIAQVSQGEISPIYKNVLIEVKVKNDYEASYTASGLRTAYGGPTNAAPVTGLFDIEGSKYLYTIDLNTVEAEVADLGASAWMYLEINPTTHQVTVLPSAGGPSFASLQNNGPCTYDPATKTFELNYKYLNAAGNLREITETLVLE</sequence>
<dbReference type="AlphaFoldDB" id="A0A3B7MSF6"/>
<evidence type="ECO:0000313" key="3">
    <source>
        <dbReference type="EMBL" id="AXY75896.1"/>
    </source>
</evidence>
<accession>A0A3B7MSF6</accession>
<dbReference type="Pfam" id="PF08522">
    <property type="entry name" value="BT_3987-like_N"/>
    <property type="match status" value="1"/>
</dbReference>
<reference evidence="3 4" key="1">
    <citation type="submission" date="2018-09" db="EMBL/GenBank/DDBJ databases">
        <title>Genome sequencing of strain 6GH32-13.</title>
        <authorList>
            <person name="Weon H.-Y."/>
            <person name="Heo J."/>
            <person name="Kwon S.-W."/>
        </authorList>
    </citation>
    <scope>NUCLEOTIDE SEQUENCE [LARGE SCALE GENOMIC DNA]</scope>
    <source>
        <strain evidence="3 4">5GH32-13</strain>
    </source>
</reference>
<protein>
    <submittedName>
        <fullName evidence="3">DUF1735 domain-containing protein</fullName>
    </submittedName>
</protein>
<dbReference type="PROSITE" id="PS51257">
    <property type="entry name" value="PROKAR_LIPOPROTEIN"/>
    <property type="match status" value="1"/>
</dbReference>
<dbReference type="KEGG" id="pseg:D3H65_18765"/>
<feature type="domain" description="BT-3987-like N-terminal" evidence="1">
    <location>
        <begin position="42"/>
        <end position="150"/>
    </location>
</feature>
<gene>
    <name evidence="3" type="ORF">D3H65_18765</name>
</gene>
<evidence type="ECO:0000259" key="2">
    <source>
        <dbReference type="Pfam" id="PF14274"/>
    </source>
</evidence>
<dbReference type="OrthoDB" id="740324at2"/>
<dbReference type="InterPro" id="IPR025371">
    <property type="entry name" value="BT_3044-like_C"/>
</dbReference>
<dbReference type="Pfam" id="PF14274">
    <property type="entry name" value="BT_3044-like_C"/>
    <property type="match status" value="1"/>
</dbReference>